<keyword evidence="3" id="KW-0012">Acyltransferase</keyword>
<protein>
    <submittedName>
        <fullName evidence="4">Serine O-acetyltransferase</fullName>
    </submittedName>
</protein>
<dbReference type="PANTHER" id="PTHR42811">
    <property type="entry name" value="SERINE ACETYLTRANSFERASE"/>
    <property type="match status" value="1"/>
</dbReference>
<dbReference type="EMBL" id="FXTN01000011">
    <property type="protein sequence ID" value="SMO93804.1"/>
    <property type="molecule type" value="Genomic_DNA"/>
</dbReference>
<dbReference type="Proteomes" id="UP000320300">
    <property type="component" value="Unassembled WGS sequence"/>
</dbReference>
<dbReference type="InterPro" id="IPR042122">
    <property type="entry name" value="Ser_AcTrfase_N_sf"/>
</dbReference>
<dbReference type="InterPro" id="IPR053376">
    <property type="entry name" value="Serine_acetyltransferase"/>
</dbReference>
<keyword evidence="1" id="KW-0028">Amino-acid biosynthesis</keyword>
<evidence type="ECO:0000256" key="2">
    <source>
        <dbReference type="ARBA" id="ARBA00022679"/>
    </source>
</evidence>
<dbReference type="OrthoDB" id="9801456at2"/>
<evidence type="ECO:0000313" key="5">
    <source>
        <dbReference type="Proteomes" id="UP000320300"/>
    </source>
</evidence>
<evidence type="ECO:0000313" key="4">
    <source>
        <dbReference type="EMBL" id="SMO93804.1"/>
    </source>
</evidence>
<reference evidence="4 5" key="1">
    <citation type="submission" date="2017-05" db="EMBL/GenBank/DDBJ databases">
        <authorList>
            <person name="Varghese N."/>
            <person name="Submissions S."/>
        </authorList>
    </citation>
    <scope>NUCLEOTIDE SEQUENCE [LARGE SCALE GENOMIC DNA]</scope>
    <source>
        <strain evidence="4 5">DSM 19036</strain>
    </source>
</reference>
<proteinExistence type="predicted"/>
<dbReference type="NCBIfam" id="NF041874">
    <property type="entry name" value="EPS_EpsC"/>
    <property type="match status" value="1"/>
</dbReference>
<keyword evidence="5" id="KW-1185">Reference proteome</keyword>
<evidence type="ECO:0000256" key="1">
    <source>
        <dbReference type="ARBA" id="ARBA00022605"/>
    </source>
</evidence>
<dbReference type="AlphaFoldDB" id="A0A521FCP6"/>
<dbReference type="GO" id="GO:0016746">
    <property type="term" value="F:acyltransferase activity"/>
    <property type="evidence" value="ECO:0007669"/>
    <property type="project" value="UniProtKB-KW"/>
</dbReference>
<accession>A0A521FCP6</accession>
<sequence length="270" mass="30152">MNEEFYRNIFSRQKQLEPIPSNNVISDWAVNLLNLIYPERLTFPECSLEQIEERFGQSHRELLNILNATKACTQCSKEQVAAIFYKDLPELYRKMNTDISATLNGDPAAQSEFEIIRSYPGFLAVSFYRVAHHLFKLGIPLIPRILTEYAHSVTGIDIHPGAEIGEFLFIDHGTGIVIGETTVIGNHVKLYQGVTLGALSVDKFMANTKRHPTIGDHVIIYSGATILGGDTFIGENSVIGGNVWLTKSVLPDSTVYHQSAMKVIETKNKI</sequence>
<organism evidence="4 5">
    <name type="scientific">Pedobacter westerhofensis</name>
    <dbReference type="NCBI Taxonomy" id="425512"/>
    <lineage>
        <taxon>Bacteria</taxon>
        <taxon>Pseudomonadati</taxon>
        <taxon>Bacteroidota</taxon>
        <taxon>Sphingobacteriia</taxon>
        <taxon>Sphingobacteriales</taxon>
        <taxon>Sphingobacteriaceae</taxon>
        <taxon>Pedobacter</taxon>
    </lineage>
</organism>
<dbReference type="RefSeq" id="WP_142530087.1">
    <property type="nucleotide sequence ID" value="NZ_CBCSJO010000001.1"/>
</dbReference>
<dbReference type="GO" id="GO:0008652">
    <property type="term" value="P:amino acid biosynthetic process"/>
    <property type="evidence" value="ECO:0007669"/>
    <property type="project" value="UniProtKB-KW"/>
</dbReference>
<keyword evidence="2 4" id="KW-0808">Transferase</keyword>
<dbReference type="InterPro" id="IPR045304">
    <property type="entry name" value="LbH_SAT"/>
</dbReference>
<dbReference type="SUPFAM" id="SSF51161">
    <property type="entry name" value="Trimeric LpxA-like enzymes"/>
    <property type="match status" value="1"/>
</dbReference>
<dbReference type="Gene3D" id="2.160.10.10">
    <property type="entry name" value="Hexapeptide repeat proteins"/>
    <property type="match status" value="1"/>
</dbReference>
<dbReference type="Gene3D" id="1.10.3130.10">
    <property type="entry name" value="serine acetyltransferase, domain 1"/>
    <property type="match status" value="1"/>
</dbReference>
<gene>
    <name evidence="4" type="ORF">SAMN06265348_111109</name>
</gene>
<dbReference type="InterPro" id="IPR011004">
    <property type="entry name" value="Trimer_LpxA-like_sf"/>
</dbReference>
<evidence type="ECO:0000256" key="3">
    <source>
        <dbReference type="ARBA" id="ARBA00023315"/>
    </source>
</evidence>
<name>A0A521FCP6_9SPHI</name>
<dbReference type="CDD" id="cd03354">
    <property type="entry name" value="LbH_SAT"/>
    <property type="match status" value="1"/>
</dbReference>